<dbReference type="RefSeq" id="XP_009042943.1">
    <property type="nucleotide sequence ID" value="XM_009044695.1"/>
</dbReference>
<dbReference type="KEGG" id="aaf:AURANDRAFT_68956"/>
<accession>F0YRA1</accession>
<keyword evidence="2" id="KW-1185">Reference proteome</keyword>
<sequence>MRGGDRADAATPLLARGGAWRRPTTRRLLLAAIGALAVACVVLPARPAGARASALRAAASAPRILASNKYGGAPSFASYRFSRGDGRAEARLLVEPARPSTLTLDGAGSAPAWRLEGADAAGAALRGDVVTADRPGSFRVVAAVGGRTVASAVAHCRYVRREIRALDAEDRKRYLGALRAMATTPKAAGLAAYGSGFRT</sequence>
<evidence type="ECO:0000313" key="2">
    <source>
        <dbReference type="Proteomes" id="UP000002729"/>
    </source>
</evidence>
<dbReference type="InterPro" id="IPR006311">
    <property type="entry name" value="TAT_signal"/>
</dbReference>
<proteinExistence type="predicted"/>
<organism evidence="2">
    <name type="scientific">Aureococcus anophagefferens</name>
    <name type="common">Harmful bloom alga</name>
    <dbReference type="NCBI Taxonomy" id="44056"/>
    <lineage>
        <taxon>Eukaryota</taxon>
        <taxon>Sar</taxon>
        <taxon>Stramenopiles</taxon>
        <taxon>Ochrophyta</taxon>
        <taxon>Pelagophyceae</taxon>
        <taxon>Pelagomonadales</taxon>
        <taxon>Pelagomonadaceae</taxon>
        <taxon>Aureococcus</taxon>
    </lineage>
</organism>
<dbReference type="GeneID" id="20227139"/>
<feature type="non-terminal residue" evidence="1">
    <location>
        <position position="199"/>
    </location>
</feature>
<gene>
    <name evidence="1" type="ORF">AURANDRAFT_68956</name>
</gene>
<name>F0YRA1_AURAN</name>
<dbReference type="PROSITE" id="PS51318">
    <property type="entry name" value="TAT"/>
    <property type="match status" value="1"/>
</dbReference>
<dbReference type="InParanoid" id="F0YRA1"/>
<dbReference type="EMBL" id="GL833594">
    <property type="protein sequence ID" value="EGB02358.1"/>
    <property type="molecule type" value="Genomic_DNA"/>
</dbReference>
<evidence type="ECO:0000313" key="1">
    <source>
        <dbReference type="EMBL" id="EGB02358.1"/>
    </source>
</evidence>
<dbReference type="AlphaFoldDB" id="F0YRA1"/>
<reference evidence="1 2" key="1">
    <citation type="journal article" date="2011" name="Proc. Natl. Acad. Sci. U.S.A.">
        <title>Niche of harmful alga Aureococcus anophagefferens revealed through ecogenomics.</title>
        <authorList>
            <person name="Gobler C.J."/>
            <person name="Berry D.L."/>
            <person name="Dyhrman S.T."/>
            <person name="Wilhelm S.W."/>
            <person name="Salamov A."/>
            <person name="Lobanov A.V."/>
            <person name="Zhang Y."/>
            <person name="Collier J.L."/>
            <person name="Wurch L.L."/>
            <person name="Kustka A.B."/>
            <person name="Dill B.D."/>
            <person name="Shah M."/>
            <person name="VerBerkmoes N.C."/>
            <person name="Kuo A."/>
            <person name="Terry A."/>
            <person name="Pangilinan J."/>
            <person name="Lindquist E.A."/>
            <person name="Lucas S."/>
            <person name="Paulsen I.T."/>
            <person name="Hattenrath-Lehmann T.K."/>
            <person name="Talmage S.C."/>
            <person name="Walker E.A."/>
            <person name="Koch F."/>
            <person name="Burson A.M."/>
            <person name="Marcoval M.A."/>
            <person name="Tang Y.Z."/>
            <person name="Lecleir G.R."/>
            <person name="Coyne K.J."/>
            <person name="Berg G.M."/>
            <person name="Bertrand E.M."/>
            <person name="Saito M.A."/>
            <person name="Gladyshev V.N."/>
            <person name="Grigoriev I.V."/>
        </authorList>
    </citation>
    <scope>NUCLEOTIDE SEQUENCE [LARGE SCALE GENOMIC DNA]</scope>
    <source>
        <strain evidence="2">CCMP 1984</strain>
    </source>
</reference>
<protein>
    <submittedName>
        <fullName evidence="1">Uncharacterized protein</fullName>
    </submittedName>
</protein>
<dbReference type="Proteomes" id="UP000002729">
    <property type="component" value="Unassembled WGS sequence"/>
</dbReference>
<dbReference type="OrthoDB" id="6132182at2759"/>